<proteinExistence type="predicted"/>
<sequence length="150" mass="16142">AEGKQLGKLESIPRLLELGLSKAVLADALDLPLEVVQSAADLFHQENLTAVIELLNNHSSLFSAQDLAELAELIAPLPDNREDLSSAIAIWFKQPSRVAQFTVLKEIRQSLSSGTVEEGLTDDVTPVNSADLIINQEMLLATISSLAAID</sequence>
<feature type="non-terminal residue" evidence="1">
    <location>
        <position position="1"/>
    </location>
</feature>
<gene>
    <name evidence="1" type="ORF">NJ959_10105</name>
</gene>
<keyword evidence="2" id="KW-1185">Reference proteome</keyword>
<name>A0AAE3GRV4_9CYAN</name>
<dbReference type="EMBL" id="JAMZMM010000076">
    <property type="protein sequence ID" value="MCP2728817.1"/>
    <property type="molecule type" value="Genomic_DNA"/>
</dbReference>
<evidence type="ECO:0000313" key="2">
    <source>
        <dbReference type="Proteomes" id="UP001204953"/>
    </source>
</evidence>
<dbReference type="Proteomes" id="UP001204953">
    <property type="component" value="Unassembled WGS sequence"/>
</dbReference>
<protein>
    <submittedName>
        <fullName evidence="1">Uncharacterized protein</fullName>
    </submittedName>
</protein>
<dbReference type="AlphaFoldDB" id="A0AAE3GRV4"/>
<evidence type="ECO:0000313" key="1">
    <source>
        <dbReference type="EMBL" id="MCP2728817.1"/>
    </source>
</evidence>
<organism evidence="1 2">
    <name type="scientific">Limnofasciculus baicalensis BBK-W-15</name>
    <dbReference type="NCBI Taxonomy" id="2699891"/>
    <lineage>
        <taxon>Bacteria</taxon>
        <taxon>Bacillati</taxon>
        <taxon>Cyanobacteriota</taxon>
        <taxon>Cyanophyceae</taxon>
        <taxon>Coleofasciculales</taxon>
        <taxon>Coleofasciculaceae</taxon>
        <taxon>Limnofasciculus</taxon>
        <taxon>Limnofasciculus baicalensis</taxon>
    </lineage>
</organism>
<reference evidence="1" key="1">
    <citation type="submission" date="2022-06" db="EMBL/GenBank/DDBJ databases">
        <title>New cyanobacteria of genus Symplocastrum in benthos of Lake Baikal.</title>
        <authorList>
            <person name="Sorokovikova E."/>
            <person name="Tikhonova I."/>
            <person name="Krasnopeev A."/>
            <person name="Evseev P."/>
            <person name="Gladkikh A."/>
            <person name="Belykh O."/>
        </authorList>
    </citation>
    <scope>NUCLEOTIDE SEQUENCE</scope>
    <source>
        <strain evidence="1">BBK-W-15</strain>
    </source>
</reference>
<accession>A0AAE3GRV4</accession>
<comment type="caution">
    <text evidence="1">The sequence shown here is derived from an EMBL/GenBank/DDBJ whole genome shotgun (WGS) entry which is preliminary data.</text>
</comment>